<sequence>MQMAIGEKMMWLAIAMLLSACSTVSNKAPDELVRQGIQRNLLRDNQFNFNGQIRLSVDRDKVETSSNQVANETLDDKTEEVAASAFSSEPVRKKHEVEMSTKANAQSHYADGTLSEDCDECEELSNKTLSLIVDQVSIPFSGAVDIPHGKFELIPEVRYEASNILFSIKMPMQVDFQKKVLIMDIRAIRPFVNVIGSILIGKPVGIFEESYVEKTLPEWTNRLPLKELIHAIPKAIDDGYASYDKKAFVYLSLDEAGKKLGARYRIRLNSTREQDQIAAVAAFDSLNKQLKQSEKRDAGLNGQADKSENEDYAVLQELLDEIREEVQSGKLDKVKYDSAITDFYFDDHGRLLAMHGINGFTMDDLKIRRLLGNKKMNNSFWIYFDYRSHPKFTLESSRKNVLFQK</sequence>
<name>A0A2N9XTK6_9NEIS</name>
<evidence type="ECO:0000313" key="2">
    <source>
        <dbReference type="EMBL" id="PIT52569.1"/>
    </source>
</evidence>
<accession>A0A2N9XTK6</accession>
<reference evidence="2 3" key="1">
    <citation type="journal article" date="2017" name="MBio">
        <title>Type VI secretion-mediated competition in the bee gut microbiome.</title>
        <authorList>
            <person name="Steele M.I."/>
            <person name="Kwong W.K."/>
            <person name="Powell J.E."/>
            <person name="Whiteley M."/>
            <person name="Moran N.A."/>
        </authorList>
    </citation>
    <scope>NUCLEOTIDE SEQUENCE [LARGE SCALE GENOMIC DNA]</scope>
    <source>
        <strain evidence="2 3">Occ4-2</strain>
    </source>
</reference>
<dbReference type="Proteomes" id="UP000231484">
    <property type="component" value="Unassembled WGS sequence"/>
</dbReference>
<evidence type="ECO:0000256" key="1">
    <source>
        <dbReference type="SAM" id="SignalP"/>
    </source>
</evidence>
<feature type="signal peptide" evidence="1">
    <location>
        <begin position="1"/>
        <end position="27"/>
    </location>
</feature>
<comment type="caution">
    <text evidence="2">The sequence shown here is derived from an EMBL/GenBank/DDBJ whole genome shotgun (WGS) entry which is preliminary data.</text>
</comment>
<dbReference type="EMBL" id="MEIQ01000024">
    <property type="protein sequence ID" value="PIT52569.1"/>
    <property type="molecule type" value="Genomic_DNA"/>
</dbReference>
<feature type="chain" id="PRO_5014873675" evidence="1">
    <location>
        <begin position="28"/>
        <end position="405"/>
    </location>
</feature>
<organism evidence="2 3">
    <name type="scientific">Snodgrassella alvi</name>
    <dbReference type="NCBI Taxonomy" id="1196083"/>
    <lineage>
        <taxon>Bacteria</taxon>
        <taxon>Pseudomonadati</taxon>
        <taxon>Pseudomonadota</taxon>
        <taxon>Betaproteobacteria</taxon>
        <taxon>Neisseriales</taxon>
        <taxon>Neisseriaceae</taxon>
        <taxon>Snodgrassella</taxon>
    </lineage>
</organism>
<dbReference type="AlphaFoldDB" id="A0A2N9XTK6"/>
<gene>
    <name evidence="2" type="ORF">BHC48_02055</name>
</gene>
<keyword evidence="1" id="KW-0732">Signal</keyword>
<protein>
    <submittedName>
        <fullName evidence="2">Uncharacterized protein</fullName>
    </submittedName>
</protein>
<proteinExistence type="predicted"/>
<evidence type="ECO:0000313" key="3">
    <source>
        <dbReference type="Proteomes" id="UP000231484"/>
    </source>
</evidence>